<feature type="transmembrane region" description="Helical" evidence="1">
    <location>
        <begin position="33"/>
        <end position="51"/>
    </location>
</feature>
<evidence type="ECO:0000313" key="4">
    <source>
        <dbReference type="Proteomes" id="UP000198582"/>
    </source>
</evidence>
<dbReference type="Proteomes" id="UP000198582">
    <property type="component" value="Unassembled WGS sequence"/>
</dbReference>
<dbReference type="AlphaFoldDB" id="A0A1H8YMY4"/>
<accession>A0A1H8YMY4</accession>
<organism evidence="3 4">
    <name type="scientific">Amycolatopsis saalfeldensis</name>
    <dbReference type="NCBI Taxonomy" id="394193"/>
    <lineage>
        <taxon>Bacteria</taxon>
        <taxon>Bacillati</taxon>
        <taxon>Actinomycetota</taxon>
        <taxon>Actinomycetes</taxon>
        <taxon>Pseudonocardiales</taxon>
        <taxon>Pseudonocardiaceae</taxon>
        <taxon>Amycolatopsis</taxon>
    </lineage>
</organism>
<dbReference type="STRING" id="394193.SAMN04489732_126126"/>
<dbReference type="Pfam" id="PF07811">
    <property type="entry name" value="TadE"/>
    <property type="match status" value="1"/>
</dbReference>
<name>A0A1H8YMY4_9PSEU</name>
<dbReference type="OrthoDB" id="3632233at2"/>
<evidence type="ECO:0000313" key="3">
    <source>
        <dbReference type="EMBL" id="SEP53402.1"/>
    </source>
</evidence>
<evidence type="ECO:0000259" key="2">
    <source>
        <dbReference type="Pfam" id="PF07811"/>
    </source>
</evidence>
<keyword evidence="1" id="KW-0472">Membrane</keyword>
<keyword evidence="4" id="KW-1185">Reference proteome</keyword>
<gene>
    <name evidence="3" type="ORF">SAMN04489732_126126</name>
</gene>
<keyword evidence="1" id="KW-0812">Transmembrane</keyword>
<reference evidence="3 4" key="1">
    <citation type="submission" date="2016-10" db="EMBL/GenBank/DDBJ databases">
        <authorList>
            <person name="de Groot N.N."/>
        </authorList>
    </citation>
    <scope>NUCLEOTIDE SEQUENCE [LARGE SCALE GENOMIC DNA]</scope>
    <source>
        <strain evidence="3 4">DSM 44993</strain>
    </source>
</reference>
<dbReference type="InterPro" id="IPR012495">
    <property type="entry name" value="TadE-like_dom"/>
</dbReference>
<dbReference type="EMBL" id="FOEF01000026">
    <property type="protein sequence ID" value="SEP53402.1"/>
    <property type="molecule type" value="Genomic_DNA"/>
</dbReference>
<protein>
    <submittedName>
        <fullName evidence="3">Flp pilus assembly protein TadG</fullName>
    </submittedName>
</protein>
<keyword evidence="1" id="KW-1133">Transmembrane helix</keyword>
<dbReference type="RefSeq" id="WP_091628038.1">
    <property type="nucleotide sequence ID" value="NZ_FOEF01000026.1"/>
</dbReference>
<sequence>MSATSTFRRLVHPVRARLCVLRRDERGSAAAELTLLTPLLILLLLFVVLCGRLADTKLRINDVAHQAARAATLARTPSQATANAQTTASAALASAGITCQSLTVSTDTQGLKPGSTVTVTVSCSVGLGDLTMLGVPGSRTFESSFSSPVDVWRGTSTLAQAGGTG</sequence>
<feature type="domain" description="TadE-like" evidence="2">
    <location>
        <begin position="27"/>
        <end position="69"/>
    </location>
</feature>
<evidence type="ECO:0000256" key="1">
    <source>
        <dbReference type="SAM" id="Phobius"/>
    </source>
</evidence>
<proteinExistence type="predicted"/>